<organism evidence="2 3">
    <name type="scientific">Trifolium medium</name>
    <dbReference type="NCBI Taxonomy" id="97028"/>
    <lineage>
        <taxon>Eukaryota</taxon>
        <taxon>Viridiplantae</taxon>
        <taxon>Streptophyta</taxon>
        <taxon>Embryophyta</taxon>
        <taxon>Tracheophyta</taxon>
        <taxon>Spermatophyta</taxon>
        <taxon>Magnoliopsida</taxon>
        <taxon>eudicotyledons</taxon>
        <taxon>Gunneridae</taxon>
        <taxon>Pentapetalae</taxon>
        <taxon>rosids</taxon>
        <taxon>fabids</taxon>
        <taxon>Fabales</taxon>
        <taxon>Fabaceae</taxon>
        <taxon>Papilionoideae</taxon>
        <taxon>50 kb inversion clade</taxon>
        <taxon>NPAAA clade</taxon>
        <taxon>Hologalegina</taxon>
        <taxon>IRL clade</taxon>
        <taxon>Trifolieae</taxon>
        <taxon>Trifolium</taxon>
    </lineage>
</organism>
<feature type="compositionally biased region" description="Basic and acidic residues" evidence="1">
    <location>
        <begin position="1"/>
        <end position="13"/>
    </location>
</feature>
<dbReference type="EMBL" id="LXQA011353918">
    <property type="protein sequence ID" value="MCI94353.1"/>
    <property type="molecule type" value="Genomic_DNA"/>
</dbReference>
<evidence type="ECO:0000313" key="3">
    <source>
        <dbReference type="Proteomes" id="UP000265520"/>
    </source>
</evidence>
<proteinExistence type="predicted"/>
<protein>
    <submittedName>
        <fullName evidence="2">Uncharacterized protein</fullName>
    </submittedName>
</protein>
<feature type="non-terminal residue" evidence="2">
    <location>
        <position position="42"/>
    </location>
</feature>
<feature type="region of interest" description="Disordered" evidence="1">
    <location>
        <begin position="1"/>
        <end position="42"/>
    </location>
</feature>
<accession>A0A392W3N1</accession>
<evidence type="ECO:0000256" key="1">
    <source>
        <dbReference type="SAM" id="MobiDB-lite"/>
    </source>
</evidence>
<keyword evidence="3" id="KW-1185">Reference proteome</keyword>
<name>A0A392W3N1_9FABA</name>
<dbReference type="Proteomes" id="UP000265520">
    <property type="component" value="Unassembled WGS sequence"/>
</dbReference>
<evidence type="ECO:0000313" key="2">
    <source>
        <dbReference type="EMBL" id="MCI94353.1"/>
    </source>
</evidence>
<dbReference type="AlphaFoldDB" id="A0A392W3N1"/>
<sequence>MVKEKPEKQRAEEVEPLTQSPEKLSRPPVSTPLPEFENGKNG</sequence>
<comment type="caution">
    <text evidence="2">The sequence shown here is derived from an EMBL/GenBank/DDBJ whole genome shotgun (WGS) entry which is preliminary data.</text>
</comment>
<reference evidence="2 3" key="1">
    <citation type="journal article" date="2018" name="Front. Plant Sci.">
        <title>Red Clover (Trifolium pratense) and Zigzag Clover (T. medium) - A Picture of Genomic Similarities and Differences.</title>
        <authorList>
            <person name="Dluhosova J."/>
            <person name="Istvanek J."/>
            <person name="Nedelnik J."/>
            <person name="Repkova J."/>
        </authorList>
    </citation>
    <scope>NUCLEOTIDE SEQUENCE [LARGE SCALE GENOMIC DNA]</scope>
    <source>
        <strain evidence="3">cv. 10/8</strain>
        <tissue evidence="2">Leaf</tissue>
    </source>
</reference>